<dbReference type="InterPro" id="IPR013083">
    <property type="entry name" value="Znf_RING/FYVE/PHD"/>
</dbReference>
<evidence type="ECO:0000256" key="4">
    <source>
        <dbReference type="ARBA" id="ARBA00022833"/>
    </source>
</evidence>
<feature type="compositionally biased region" description="Basic and acidic residues" evidence="7">
    <location>
        <begin position="429"/>
        <end position="440"/>
    </location>
</feature>
<feature type="compositionally biased region" description="Acidic residues" evidence="7">
    <location>
        <begin position="162"/>
        <end position="180"/>
    </location>
</feature>
<reference evidence="10" key="1">
    <citation type="submission" date="2025-08" db="UniProtKB">
        <authorList>
            <consortium name="Ensembl"/>
        </authorList>
    </citation>
    <scope>IDENTIFICATION</scope>
</reference>
<feature type="transmembrane region" description="Helical" evidence="8">
    <location>
        <begin position="520"/>
        <end position="546"/>
    </location>
</feature>
<dbReference type="PANTHER" id="PTHR46174:SF1">
    <property type="entry name" value="CXXC-TYPE ZINC FINGER PROTEIN 1"/>
    <property type="match status" value="1"/>
</dbReference>
<evidence type="ECO:0000313" key="11">
    <source>
        <dbReference type="Proteomes" id="UP000261500"/>
    </source>
</evidence>
<dbReference type="SUPFAM" id="SSF57903">
    <property type="entry name" value="FYVE/PHD zinc finger"/>
    <property type="match status" value="1"/>
</dbReference>
<dbReference type="InterPro" id="IPR037869">
    <property type="entry name" value="Spp1/CFP1"/>
</dbReference>
<evidence type="ECO:0000259" key="9">
    <source>
        <dbReference type="PROSITE" id="PS50016"/>
    </source>
</evidence>
<keyword evidence="8" id="KW-1133">Transmembrane helix</keyword>
<feature type="compositionally biased region" description="Acidic residues" evidence="7">
    <location>
        <begin position="213"/>
        <end position="226"/>
    </location>
</feature>
<reference evidence="10" key="2">
    <citation type="submission" date="2025-09" db="UniProtKB">
        <authorList>
            <consortium name="Ensembl"/>
        </authorList>
    </citation>
    <scope>IDENTIFICATION</scope>
</reference>
<dbReference type="CDD" id="cd15639">
    <property type="entry name" value="PHD_DIDO1_like"/>
    <property type="match status" value="1"/>
</dbReference>
<dbReference type="GO" id="GO:0045893">
    <property type="term" value="P:positive regulation of DNA-templated transcription"/>
    <property type="evidence" value="ECO:0007669"/>
    <property type="project" value="TreeGrafter"/>
</dbReference>
<accession>A0A3B3W1Y2</accession>
<evidence type="ECO:0000256" key="3">
    <source>
        <dbReference type="ARBA" id="ARBA00022771"/>
    </source>
</evidence>
<dbReference type="InterPro" id="IPR033082">
    <property type="entry name" value="DIDO1_PHD"/>
</dbReference>
<dbReference type="Pfam" id="PF00628">
    <property type="entry name" value="PHD"/>
    <property type="match status" value="1"/>
</dbReference>
<feature type="region of interest" description="Disordered" evidence="7">
    <location>
        <begin position="1"/>
        <end position="243"/>
    </location>
</feature>
<dbReference type="InterPro" id="IPR001965">
    <property type="entry name" value="Znf_PHD"/>
</dbReference>
<dbReference type="GO" id="GO:0008270">
    <property type="term" value="F:zinc ion binding"/>
    <property type="evidence" value="ECO:0007669"/>
    <property type="project" value="UniProtKB-KW"/>
</dbReference>
<feature type="domain" description="PHD-type" evidence="9">
    <location>
        <begin position="249"/>
        <end position="303"/>
    </location>
</feature>
<dbReference type="PROSITE" id="PS50016">
    <property type="entry name" value="ZF_PHD_2"/>
    <property type="match status" value="1"/>
</dbReference>
<comment type="subcellular location">
    <subcellularLocation>
        <location evidence="1">Nucleus</location>
    </subcellularLocation>
</comment>
<evidence type="ECO:0000256" key="1">
    <source>
        <dbReference type="ARBA" id="ARBA00004123"/>
    </source>
</evidence>
<dbReference type="PANTHER" id="PTHR46174">
    <property type="entry name" value="CXXC-TYPE ZINC FINGER PROTEIN 1"/>
    <property type="match status" value="1"/>
</dbReference>
<keyword evidence="5" id="KW-0539">Nucleus</keyword>
<feature type="compositionally biased region" description="Polar residues" evidence="7">
    <location>
        <begin position="53"/>
        <end position="66"/>
    </location>
</feature>
<dbReference type="Ensembl" id="ENSPLAT00000027332.1">
    <property type="protein sequence ID" value="ENSPLAP00000030944.1"/>
    <property type="gene ID" value="ENSPLAG00000022518.1"/>
</dbReference>
<dbReference type="InterPro" id="IPR019787">
    <property type="entry name" value="Znf_PHD-finger"/>
</dbReference>
<evidence type="ECO:0000256" key="8">
    <source>
        <dbReference type="SAM" id="Phobius"/>
    </source>
</evidence>
<dbReference type="PROSITE" id="PS01359">
    <property type="entry name" value="ZF_PHD_1"/>
    <property type="match status" value="1"/>
</dbReference>
<name>A0A3B3W1Y2_9TELE</name>
<dbReference type="AlphaFoldDB" id="A0A3B3W1Y2"/>
<organism evidence="10 11">
    <name type="scientific">Poecilia latipinna</name>
    <name type="common">sailfin molly</name>
    <dbReference type="NCBI Taxonomy" id="48699"/>
    <lineage>
        <taxon>Eukaryota</taxon>
        <taxon>Metazoa</taxon>
        <taxon>Chordata</taxon>
        <taxon>Craniata</taxon>
        <taxon>Vertebrata</taxon>
        <taxon>Euteleostomi</taxon>
        <taxon>Actinopterygii</taxon>
        <taxon>Neopterygii</taxon>
        <taxon>Teleostei</taxon>
        <taxon>Neoteleostei</taxon>
        <taxon>Acanthomorphata</taxon>
        <taxon>Ovalentaria</taxon>
        <taxon>Atherinomorphae</taxon>
        <taxon>Cyprinodontiformes</taxon>
        <taxon>Poeciliidae</taxon>
        <taxon>Poeciliinae</taxon>
        <taxon>Poecilia</taxon>
    </lineage>
</organism>
<dbReference type="GeneTree" id="ENSGT00940000155532"/>
<keyword evidence="8" id="KW-0472">Membrane</keyword>
<feature type="compositionally biased region" description="Polar residues" evidence="7">
    <location>
        <begin position="441"/>
        <end position="460"/>
    </location>
</feature>
<keyword evidence="11" id="KW-1185">Reference proteome</keyword>
<keyword evidence="2" id="KW-0479">Metal-binding</keyword>
<keyword evidence="8" id="KW-0812">Transmembrane</keyword>
<feature type="compositionally biased region" description="Acidic residues" evidence="7">
    <location>
        <begin position="463"/>
        <end position="480"/>
    </location>
</feature>
<protein>
    <submittedName>
        <fullName evidence="10">Death inducer-obliterator 1</fullName>
    </submittedName>
</protein>
<feature type="compositionally biased region" description="Basic and acidic residues" evidence="7">
    <location>
        <begin position="138"/>
        <end position="161"/>
    </location>
</feature>
<dbReference type="Gene3D" id="3.30.40.10">
    <property type="entry name" value="Zinc/RING finger domain, C3HC4 (zinc finger)"/>
    <property type="match status" value="1"/>
</dbReference>
<evidence type="ECO:0000256" key="2">
    <source>
        <dbReference type="ARBA" id="ARBA00022723"/>
    </source>
</evidence>
<keyword evidence="3 6" id="KW-0863">Zinc-finger</keyword>
<evidence type="ECO:0000256" key="7">
    <source>
        <dbReference type="SAM" id="MobiDB-lite"/>
    </source>
</evidence>
<proteinExistence type="predicted"/>
<feature type="compositionally biased region" description="Basic and acidic residues" evidence="7">
    <location>
        <begin position="76"/>
        <end position="89"/>
    </location>
</feature>
<dbReference type="InterPro" id="IPR011011">
    <property type="entry name" value="Znf_FYVE_PHD"/>
</dbReference>
<keyword evidence="4" id="KW-0862">Zinc</keyword>
<dbReference type="GO" id="GO:0097190">
    <property type="term" value="P:apoptotic signaling pathway"/>
    <property type="evidence" value="ECO:0007669"/>
    <property type="project" value="InterPro"/>
</dbReference>
<evidence type="ECO:0000313" key="10">
    <source>
        <dbReference type="Ensembl" id="ENSPLAP00000030944.1"/>
    </source>
</evidence>
<evidence type="ECO:0000256" key="6">
    <source>
        <dbReference type="PROSITE-ProRule" id="PRU00146"/>
    </source>
</evidence>
<dbReference type="FunFam" id="3.30.40.10:FF:000225">
    <property type="entry name" value="Death-inducer obliterator 1"/>
    <property type="match status" value="1"/>
</dbReference>
<dbReference type="InterPro" id="IPR019786">
    <property type="entry name" value="Zinc_finger_PHD-type_CS"/>
</dbReference>
<dbReference type="Proteomes" id="UP000261500">
    <property type="component" value="Unplaced"/>
</dbReference>
<feature type="compositionally biased region" description="Polar residues" evidence="7">
    <location>
        <begin position="95"/>
        <end position="110"/>
    </location>
</feature>
<feature type="region of interest" description="Disordered" evidence="7">
    <location>
        <begin position="429"/>
        <end position="495"/>
    </location>
</feature>
<dbReference type="SMART" id="SM00249">
    <property type="entry name" value="PHD"/>
    <property type="match status" value="1"/>
</dbReference>
<dbReference type="GO" id="GO:0048188">
    <property type="term" value="C:Set1C/COMPASS complex"/>
    <property type="evidence" value="ECO:0007669"/>
    <property type="project" value="InterPro"/>
</dbReference>
<sequence>MPVEATTDSPESRCPVRRSGRQPKRTDKLEEFLMTTKRGSRKSAPPSVESGDPPSQTPTDAETASEASFDGNAESRAAEDKAESPERRTRSSTRNQVQKKTQGGRQTRSSGRAAVKDEGSSENEEDGKDEGQTQDNSEETKDAKPDPGTKATEGAENKVTEETNEPEGETEKETDDEDADTPAVMTRRPVNTAPVKKETKPKAAGKMSKHETTEEEEDDDDDDDESFTTSSSSTSSDEESDDGGYDPNALYCICRQKHNKRFMICCDRCEEWFHGDCVGITEARGRLMERNGEDYICPNCTAKKNQLVRPAMAVLPTSAEANRLRADVAAQKLSAGGTGLNPSAVQGAAPFSTASGAEDQGIKGRIEKATNPSGKKKIKIFQPQRAEDDSSLPKCIGPGCDSIAQPDSVYCGNDCILKHAAAAMKSITDVKEPKQKDKSMPQKNKSTAKQQQKFISSSPLEASDSDEDFSPDEDDEDEYAEEQRPPPSTASWSSDHNYIAVTPEKTTPISPTVLNKKCMYLLEGLVLLFLNCISCFSAVCVVPVALTSFGKRPVFLGGEYELICAGEV</sequence>
<evidence type="ECO:0000256" key="5">
    <source>
        <dbReference type="ARBA" id="ARBA00023242"/>
    </source>
</evidence>